<dbReference type="GO" id="GO:0015074">
    <property type="term" value="P:DNA integration"/>
    <property type="evidence" value="ECO:0007669"/>
    <property type="project" value="InterPro"/>
</dbReference>
<dbReference type="InterPro" id="IPR012337">
    <property type="entry name" value="RNaseH-like_sf"/>
</dbReference>
<keyword evidence="6" id="KW-0378">Hydrolase</keyword>
<dbReference type="Pfam" id="PF17917">
    <property type="entry name" value="RT_RNaseH"/>
    <property type="match status" value="1"/>
</dbReference>
<dbReference type="GO" id="GO:0042575">
    <property type="term" value="C:DNA polymerase complex"/>
    <property type="evidence" value="ECO:0007669"/>
    <property type="project" value="UniProtKB-ARBA"/>
</dbReference>
<evidence type="ECO:0000256" key="2">
    <source>
        <dbReference type="ARBA" id="ARBA00022679"/>
    </source>
</evidence>
<evidence type="ECO:0000256" key="7">
    <source>
        <dbReference type="ARBA" id="ARBA00022918"/>
    </source>
</evidence>
<evidence type="ECO:0000256" key="6">
    <source>
        <dbReference type="ARBA" id="ARBA00022801"/>
    </source>
</evidence>
<feature type="region of interest" description="Disordered" evidence="8">
    <location>
        <begin position="978"/>
        <end position="1026"/>
    </location>
</feature>
<dbReference type="FunFam" id="3.30.420.10:FF:000063">
    <property type="entry name" value="Retrovirus-related Pol polyprotein from transposon 297-like Protein"/>
    <property type="match status" value="1"/>
</dbReference>
<dbReference type="CDD" id="cd09274">
    <property type="entry name" value="RNase_HI_RT_Ty3"/>
    <property type="match status" value="1"/>
</dbReference>
<dbReference type="GO" id="GO:0003964">
    <property type="term" value="F:RNA-directed DNA polymerase activity"/>
    <property type="evidence" value="ECO:0007669"/>
    <property type="project" value="UniProtKB-KW"/>
</dbReference>
<dbReference type="InterPro" id="IPR041373">
    <property type="entry name" value="RT_RNaseH"/>
</dbReference>
<dbReference type="EC" id="2.7.7.49" evidence="1"/>
<reference evidence="11" key="2">
    <citation type="submission" date="2014-03" db="EMBL/GenBank/DDBJ databases">
        <title>The whipworm genome and dual-species transcriptomics of an intimate host-pathogen interaction.</title>
        <authorList>
            <person name="Foth B.J."/>
            <person name="Tsai I.J."/>
            <person name="Reid A.J."/>
            <person name="Bancroft A.J."/>
            <person name="Nichol S."/>
            <person name="Tracey A."/>
            <person name="Holroyd N."/>
            <person name="Cotton J.A."/>
            <person name="Stanley E.J."/>
            <person name="Zarowiecki M."/>
            <person name="Liu J.Z."/>
            <person name="Huckvale T."/>
            <person name="Cooper P.J."/>
            <person name="Grencis R.K."/>
            <person name="Berriman M."/>
        </authorList>
    </citation>
    <scope>NUCLEOTIDE SEQUENCE [LARGE SCALE GENOMIC DNA]</scope>
    <source>
        <strain evidence="11">Edinburgh</strain>
    </source>
</reference>
<dbReference type="Gene3D" id="2.40.70.10">
    <property type="entry name" value="Acid Proteases"/>
    <property type="match status" value="1"/>
</dbReference>
<dbReference type="PANTHER" id="PTHR37984:SF5">
    <property type="entry name" value="PROTEIN NYNRIN-LIKE"/>
    <property type="match status" value="1"/>
</dbReference>
<dbReference type="InterPro" id="IPR021109">
    <property type="entry name" value="Peptidase_aspartic_dom_sf"/>
</dbReference>
<dbReference type="Pfam" id="PF17921">
    <property type="entry name" value="Integrase_H2C2"/>
    <property type="match status" value="1"/>
</dbReference>
<dbReference type="STRING" id="70415.A0A5S6R040"/>
<dbReference type="InterPro" id="IPR001584">
    <property type="entry name" value="Integrase_cat-core"/>
</dbReference>
<keyword evidence="7" id="KW-0695">RNA-directed DNA polymerase</keyword>
<keyword evidence="3" id="KW-0548">Nucleotidyltransferase</keyword>
<dbReference type="Proteomes" id="UP000046395">
    <property type="component" value="Unassembled WGS sequence"/>
</dbReference>
<dbReference type="InterPro" id="IPR041588">
    <property type="entry name" value="Integrase_H2C2"/>
</dbReference>
<dbReference type="WBParaSite" id="TMUE_0000000177.1">
    <property type="protein sequence ID" value="TMUE_0000000177.1"/>
    <property type="gene ID" value="WBGene00296122"/>
</dbReference>
<evidence type="ECO:0000256" key="8">
    <source>
        <dbReference type="SAM" id="MobiDB-lite"/>
    </source>
</evidence>
<reference evidence="11" key="1">
    <citation type="submission" date="2013-11" db="EMBL/GenBank/DDBJ databases">
        <authorList>
            <person name="Aslett M."/>
        </authorList>
    </citation>
    <scope>NUCLEOTIDE SEQUENCE [LARGE SCALE GENOMIC DNA]</scope>
    <source>
        <strain evidence="11">Edinburgh</strain>
    </source>
</reference>
<dbReference type="GO" id="GO:0003676">
    <property type="term" value="F:nucleic acid binding"/>
    <property type="evidence" value="ECO:0007669"/>
    <property type="project" value="InterPro"/>
</dbReference>
<dbReference type="Gene3D" id="3.10.10.10">
    <property type="entry name" value="HIV Type 1 Reverse Transcriptase, subunit A, domain 1"/>
    <property type="match status" value="1"/>
</dbReference>
<evidence type="ECO:0000313" key="12">
    <source>
        <dbReference type="WBParaSite" id="TMUE_0000000177.1"/>
    </source>
</evidence>
<reference evidence="12 13" key="3">
    <citation type="submission" date="2019-12" db="UniProtKB">
        <authorList>
            <consortium name="WormBaseParasite"/>
        </authorList>
    </citation>
    <scope>IDENTIFICATION</scope>
</reference>
<dbReference type="AlphaFoldDB" id="A0A5S6R040"/>
<dbReference type="SUPFAM" id="SSF53098">
    <property type="entry name" value="Ribonuclease H-like"/>
    <property type="match status" value="1"/>
</dbReference>
<dbReference type="GO" id="GO:0004519">
    <property type="term" value="F:endonuclease activity"/>
    <property type="evidence" value="ECO:0007669"/>
    <property type="project" value="UniProtKB-KW"/>
</dbReference>
<dbReference type="InterPro" id="IPR043502">
    <property type="entry name" value="DNA/RNA_pol_sf"/>
</dbReference>
<evidence type="ECO:0000313" key="13">
    <source>
        <dbReference type="WBParaSite" id="TMUE_3000012783.1"/>
    </source>
</evidence>
<feature type="domain" description="Integrase catalytic" evidence="10">
    <location>
        <begin position="730"/>
        <end position="881"/>
    </location>
</feature>
<feature type="domain" description="Reverse transcriptase" evidence="9">
    <location>
        <begin position="196"/>
        <end position="392"/>
    </location>
</feature>
<evidence type="ECO:0000259" key="10">
    <source>
        <dbReference type="PROSITE" id="PS50994"/>
    </source>
</evidence>
<dbReference type="CDD" id="cd01647">
    <property type="entry name" value="RT_LTR"/>
    <property type="match status" value="1"/>
</dbReference>
<evidence type="ECO:0000259" key="9">
    <source>
        <dbReference type="PROSITE" id="PS50878"/>
    </source>
</evidence>
<dbReference type="SUPFAM" id="SSF56672">
    <property type="entry name" value="DNA/RNA polymerases"/>
    <property type="match status" value="1"/>
</dbReference>
<dbReference type="Pfam" id="PF00078">
    <property type="entry name" value="RVT_1"/>
    <property type="match status" value="1"/>
</dbReference>
<feature type="compositionally biased region" description="Basic and acidic residues" evidence="8">
    <location>
        <begin position="1008"/>
        <end position="1026"/>
    </location>
</feature>
<dbReference type="FunFam" id="1.10.340.70:FF:000003">
    <property type="entry name" value="Protein CBG25708"/>
    <property type="match status" value="1"/>
</dbReference>
<name>A0A5S6R040_TRIMR</name>
<protein>
    <recommendedName>
        <fullName evidence="1">RNA-directed DNA polymerase</fullName>
        <ecNumber evidence="1">2.7.7.49</ecNumber>
    </recommendedName>
</protein>
<evidence type="ECO:0000256" key="4">
    <source>
        <dbReference type="ARBA" id="ARBA00022722"/>
    </source>
</evidence>
<accession>A0A5S6R040</accession>
<dbReference type="Gene3D" id="3.30.420.10">
    <property type="entry name" value="Ribonuclease H-like superfamily/Ribonuclease H"/>
    <property type="match status" value="1"/>
</dbReference>
<dbReference type="InterPro" id="IPR036397">
    <property type="entry name" value="RNaseH_sf"/>
</dbReference>
<dbReference type="InterPro" id="IPR050951">
    <property type="entry name" value="Retrovirus_Pol_polyprotein"/>
</dbReference>
<dbReference type="InterPro" id="IPR000477">
    <property type="entry name" value="RT_dom"/>
</dbReference>
<dbReference type="FunFam" id="3.10.20.370:FF:000001">
    <property type="entry name" value="Retrovirus-related Pol polyprotein from transposon 17.6-like protein"/>
    <property type="match status" value="1"/>
</dbReference>
<feature type="compositionally biased region" description="Basic and acidic residues" evidence="8">
    <location>
        <begin position="989"/>
        <end position="1000"/>
    </location>
</feature>
<dbReference type="Gene3D" id="1.10.340.70">
    <property type="match status" value="1"/>
</dbReference>
<dbReference type="PROSITE" id="PS50994">
    <property type="entry name" value="INTEGRASE"/>
    <property type="match status" value="1"/>
</dbReference>
<dbReference type="PANTHER" id="PTHR37984">
    <property type="entry name" value="PROTEIN CBG26694"/>
    <property type="match status" value="1"/>
</dbReference>
<dbReference type="SUPFAM" id="SSF50630">
    <property type="entry name" value="Acid proteases"/>
    <property type="match status" value="1"/>
</dbReference>
<evidence type="ECO:0000256" key="5">
    <source>
        <dbReference type="ARBA" id="ARBA00022759"/>
    </source>
</evidence>
<evidence type="ECO:0000256" key="3">
    <source>
        <dbReference type="ARBA" id="ARBA00022695"/>
    </source>
</evidence>
<keyword evidence="11" id="KW-1185">Reference proteome</keyword>
<dbReference type="InterPro" id="IPR043128">
    <property type="entry name" value="Rev_trsase/Diguanyl_cyclase"/>
</dbReference>
<dbReference type="GO" id="GO:0016787">
    <property type="term" value="F:hydrolase activity"/>
    <property type="evidence" value="ECO:0007669"/>
    <property type="project" value="UniProtKB-KW"/>
</dbReference>
<sequence length="1040" mass="119540">MVAVEKTCFAVVLVKLNRYELEMIYDPGATQSVISENIWNKIGSPPLETAPALIAYTEVPVETLGKTKVSVTAFGKTMHLYVHVVRKSDTPLFGLNWCMVFGLPLPKGVEIRSLRSLTPTEEVIQQRHRHNELAQHLIGLYPDVFTNTTGTMRGYEAVVHLQDKARPKVFKPRPVPFAMRAQVDDELNRLLREDVLEQVDSATMPVEWASPIVCVMKPSGKIRICGDFKVTINPHVILDHHPLPRFEELVTKLNGGALFSVIDLKDAYLQMKVHPDSKKYLVIATHRGYFCYKRLPFGLSFAPALFQRTMEQILAGIEGVAVYIDDIIITGCNEHQHMERLHMALQRLQKAGVRHRIDKDGIHPTEERIEAIKQMPMPANVHELRSFLGAINYYAKFVPGLQRLCVPLDELTKSGVPWSLGREETHLVERLKRVLTSSDTLVHYDDKLPLVLATDASETGIGAVLSHLYPSGEERPIAFASRTLTDTEKEYATIDKEALAIVFGVTKFSQYLFGRRFTMKTDHKPLERIFREKREVPKMATNRLTRWALILSAYNYEVRYVPAKENSPADVLSRLPVQAGKVSNSERQPSGQLLNLRLTTLPVTRKELKSESCRDERLAKVITFMERGWPERARLPDELKVYFEKKDELSFEDGILLRQGRIVAPTRLRDRILAMLHEGHPGIVAMKSMARFQVWWPGIDKEIEKHVNQCESCQRNRQRPPEVPLIPWNVPTEPWTRIHVDIAGLFEDRYWLVVVDAHSKWLEVIPMRNTVSTCVIKRLRGLFAIFGLPKAIVSDNGPQFVSEEFEAFCDNNNITHIKTTPYHPKTNGLAERAVRLFKNRIRASSDSMDIELKLQRFLFSYRNSIHATTGRTFAELLLGRRLRTKLDLLKPSLDVHVDKKLLRQAEYRDRTSQFRSFAVGDKVYVYEPNEVSQEKGVVVEQLAENSYVVVYKGKRARKHADHLRHRFESFDVEPQAASRNEEDFGAQEPHCHQEGRRKWMFDTNETSRAPDDRGTERKLVRERRAPTRPYDKYLRIPMLK</sequence>
<dbReference type="PROSITE" id="PS50878">
    <property type="entry name" value="RT_POL"/>
    <property type="match status" value="1"/>
</dbReference>
<dbReference type="WBParaSite" id="TMUE_3000012783.1">
    <property type="protein sequence ID" value="TMUE_3000012783.1"/>
    <property type="gene ID" value="WBGene00301709"/>
</dbReference>
<dbReference type="FunFam" id="3.30.70.270:FF:000020">
    <property type="entry name" value="Transposon Tf2-6 polyprotein-like Protein"/>
    <property type="match status" value="1"/>
</dbReference>
<proteinExistence type="predicted"/>
<keyword evidence="2" id="KW-0808">Transferase</keyword>
<evidence type="ECO:0000313" key="11">
    <source>
        <dbReference type="Proteomes" id="UP000046395"/>
    </source>
</evidence>
<dbReference type="Gene3D" id="3.30.70.270">
    <property type="match status" value="2"/>
</dbReference>
<keyword evidence="4" id="KW-0540">Nuclease</keyword>
<keyword evidence="5" id="KW-0255">Endonuclease</keyword>
<evidence type="ECO:0000256" key="1">
    <source>
        <dbReference type="ARBA" id="ARBA00012493"/>
    </source>
</evidence>
<dbReference type="Pfam" id="PF00665">
    <property type="entry name" value="rve"/>
    <property type="match status" value="1"/>
</dbReference>
<organism evidence="11 13">
    <name type="scientific">Trichuris muris</name>
    <name type="common">Mouse whipworm</name>
    <dbReference type="NCBI Taxonomy" id="70415"/>
    <lineage>
        <taxon>Eukaryota</taxon>
        <taxon>Metazoa</taxon>
        <taxon>Ecdysozoa</taxon>
        <taxon>Nematoda</taxon>
        <taxon>Enoplea</taxon>
        <taxon>Dorylaimia</taxon>
        <taxon>Trichinellida</taxon>
        <taxon>Trichuridae</taxon>
        <taxon>Trichuris</taxon>
    </lineage>
</organism>